<comment type="caution">
    <text evidence="2">The sequence shown here is derived from an EMBL/GenBank/DDBJ whole genome shotgun (WGS) entry which is preliminary data.</text>
</comment>
<dbReference type="SUPFAM" id="SSF53335">
    <property type="entry name" value="S-adenosyl-L-methionine-dependent methyltransferases"/>
    <property type="match status" value="1"/>
</dbReference>
<evidence type="ECO:0000313" key="3">
    <source>
        <dbReference type="Proteomes" id="UP001549313"/>
    </source>
</evidence>
<dbReference type="EMBL" id="JBEPTF010000001">
    <property type="protein sequence ID" value="MET4682741.1"/>
    <property type="molecule type" value="Genomic_DNA"/>
</dbReference>
<dbReference type="EC" id="2.5.1.128" evidence="2"/>
<organism evidence="2 3">
    <name type="scientific">Brevundimonas faecalis</name>
    <dbReference type="NCBI Taxonomy" id="947378"/>
    <lineage>
        <taxon>Bacteria</taxon>
        <taxon>Pseudomonadati</taxon>
        <taxon>Pseudomonadota</taxon>
        <taxon>Alphaproteobacteria</taxon>
        <taxon>Caulobacterales</taxon>
        <taxon>Caulobacteraceae</taxon>
        <taxon>Brevundimonas</taxon>
    </lineage>
</organism>
<dbReference type="InterPro" id="IPR051720">
    <property type="entry name" value="rRNA_MeTrfase/Polyamine_Synth"/>
</dbReference>
<dbReference type="Proteomes" id="UP001549313">
    <property type="component" value="Unassembled WGS sequence"/>
</dbReference>
<keyword evidence="2" id="KW-0489">Methyltransferase</keyword>
<evidence type="ECO:0000313" key="2">
    <source>
        <dbReference type="EMBL" id="MET4682741.1"/>
    </source>
</evidence>
<dbReference type="InterPro" id="IPR002723">
    <property type="entry name" value="BpsA_C"/>
</dbReference>
<dbReference type="GO" id="GO:0032259">
    <property type="term" value="P:methylation"/>
    <property type="evidence" value="ECO:0007669"/>
    <property type="project" value="UniProtKB-KW"/>
</dbReference>
<accession>A0ABV2R829</accession>
<keyword evidence="2" id="KW-0808">Transferase</keyword>
<dbReference type="PANTHER" id="PTHR23290:SF0">
    <property type="entry name" value="RRNA N6-ADENOSINE-METHYLTRANSFERASE METTL5"/>
    <property type="match status" value="1"/>
</dbReference>
<evidence type="ECO:0000259" key="1">
    <source>
        <dbReference type="Pfam" id="PF01861"/>
    </source>
</evidence>
<dbReference type="Pfam" id="PF01861">
    <property type="entry name" value="BpsA_C"/>
    <property type="match status" value="1"/>
</dbReference>
<reference evidence="2 3" key="1">
    <citation type="submission" date="2024-06" db="EMBL/GenBank/DDBJ databases">
        <title>Sorghum-associated microbial communities from plants grown in Nebraska, USA.</title>
        <authorList>
            <person name="Schachtman D."/>
        </authorList>
    </citation>
    <scope>NUCLEOTIDE SEQUENCE [LARGE SCALE GENOMIC DNA]</scope>
    <source>
        <strain evidence="2 3">2814</strain>
    </source>
</reference>
<gene>
    <name evidence="2" type="ORF">ABIE19_000650</name>
</gene>
<dbReference type="Gene3D" id="3.40.50.150">
    <property type="entry name" value="Vaccinia Virus protein VP39"/>
    <property type="match status" value="1"/>
</dbReference>
<dbReference type="InterPro" id="IPR029063">
    <property type="entry name" value="SAM-dependent_MTases_sf"/>
</dbReference>
<name>A0ABV2R829_9CAUL</name>
<dbReference type="GO" id="GO:0008168">
    <property type="term" value="F:methyltransferase activity"/>
    <property type="evidence" value="ECO:0007669"/>
    <property type="project" value="UniProtKB-KW"/>
</dbReference>
<keyword evidence="3" id="KW-1185">Reference proteome</keyword>
<dbReference type="RefSeq" id="WP_354087681.1">
    <property type="nucleotide sequence ID" value="NZ_JBEPTF010000001.1"/>
</dbReference>
<feature type="domain" description="N(4)-bis(aminopropyl)spermidine synthase C-terminal" evidence="1">
    <location>
        <begin position="40"/>
        <end position="232"/>
    </location>
</feature>
<sequence>MSFASWVSRLSLMKRQKSRPVVGTAVPPSERRRIDLRQAINAVSDVVQNRPRPLRVFDQIHMKTGDMVLQSEMIADWADGKRLAFIGDGDAISVCVAYLKARGVLNFGPSHITVFDFDERTVEAVKNFADREGITNLDAQLYNVLDALEPTNPFDCFYTNPPWGASNAGRSVNVFIQRGMEATKHAGEGVIVIADDDALEWPKHVLAGVQSFASSHGFYVSRMQRKLHEYHLDDAPDLKSCNLYVSALPGNPSPGNSQAIVDGDRLANFYGLDQPPTVRYVRAKRRLDYGVAHEDEYSLEYLENARK</sequence>
<proteinExistence type="predicted"/>
<protein>
    <submittedName>
        <fullName evidence="2">Methyltransferase</fullName>
        <ecNumber evidence="2">2.5.1.128</ecNumber>
    </submittedName>
</protein>
<dbReference type="PANTHER" id="PTHR23290">
    <property type="entry name" value="RRNA N6-ADENOSINE-METHYLTRANSFERASE METTL5"/>
    <property type="match status" value="1"/>
</dbReference>